<proteinExistence type="predicted"/>
<name>G7CIM4_MYCT3</name>
<organism evidence="2 3">
    <name type="scientific">Mycolicibacterium thermoresistibile (strain ATCC 19527 / DSM 44167 / CIP 105390 / JCM 6362 / NCTC 10409 / 316)</name>
    <name type="common">Mycobacterium thermoresistibile</name>
    <dbReference type="NCBI Taxonomy" id="1078020"/>
    <lineage>
        <taxon>Bacteria</taxon>
        <taxon>Bacillati</taxon>
        <taxon>Actinomycetota</taxon>
        <taxon>Actinomycetes</taxon>
        <taxon>Mycobacteriales</taxon>
        <taxon>Mycobacteriaceae</taxon>
        <taxon>Mycolicibacterium</taxon>
    </lineage>
</organism>
<feature type="compositionally biased region" description="Low complexity" evidence="1">
    <location>
        <begin position="126"/>
        <end position="141"/>
    </location>
</feature>
<dbReference type="AlphaFoldDB" id="G7CIM4"/>
<feature type="compositionally biased region" description="Polar residues" evidence="1">
    <location>
        <begin position="236"/>
        <end position="245"/>
    </location>
</feature>
<feature type="compositionally biased region" description="Low complexity" evidence="1">
    <location>
        <begin position="256"/>
        <end position="275"/>
    </location>
</feature>
<feature type="region of interest" description="Disordered" evidence="1">
    <location>
        <begin position="126"/>
        <end position="155"/>
    </location>
</feature>
<comment type="caution">
    <text evidence="2">The sequence shown here is derived from an EMBL/GenBank/DDBJ whole genome shotgun (WGS) entry which is preliminary data.</text>
</comment>
<evidence type="ECO:0000313" key="3">
    <source>
        <dbReference type="Proteomes" id="UP000004915"/>
    </source>
</evidence>
<sequence length="287" mass="28292">MVGSMPAPASAAPTAGSNGAATTCGRYRTGVRSASAGRPVAASCAGVSAAAIATVSPCWASSSTAGPVSGPSANRVAPRVDSTPRIWSTMLAAPRVAMVLRPGSPTRCSASRSVCANTVDTTHIRVASSRSRSSQVTAASVPLPGRTGVPGPMSGPSLTTYPAVMALTVMSRSGSTARHRVRLRSPRESTAGRVAKSTAASSVSNRPPGASDTASSSSTNRTGVVPPGAPAASRGLSASGQNTVYRTGAEMSGGTTELSAAPESAPSPGTPSTGSRNRESSSRAGAP</sequence>
<evidence type="ECO:0000256" key="1">
    <source>
        <dbReference type="SAM" id="MobiDB-lite"/>
    </source>
</evidence>
<dbReference type="Proteomes" id="UP000004915">
    <property type="component" value="Unassembled WGS sequence"/>
</dbReference>
<dbReference type="EMBL" id="AGVE01000046">
    <property type="protein sequence ID" value="EHI11353.1"/>
    <property type="molecule type" value="Genomic_DNA"/>
</dbReference>
<gene>
    <name evidence="2" type="ORF">KEK_10678</name>
</gene>
<accession>G7CIM4</accession>
<protein>
    <submittedName>
        <fullName evidence="2">Uncharacterized protein</fullName>
    </submittedName>
</protein>
<keyword evidence="3" id="KW-1185">Reference proteome</keyword>
<reference evidence="2 3" key="1">
    <citation type="submission" date="2011-11" db="EMBL/GenBank/DDBJ databases">
        <authorList>
            <consortium name="Tuberculosis Structural Genomics Consortium"/>
            <person name="Ioerger T.R."/>
        </authorList>
    </citation>
    <scope>NUCLEOTIDE SEQUENCE [LARGE SCALE GENOMIC DNA]</scope>
    <source>
        <strain evidence="3">ATCC 19527 / DSM 44167 / CIP 105390 / JCM 6362 / NCTC 10409 / 316</strain>
    </source>
</reference>
<evidence type="ECO:0000313" key="2">
    <source>
        <dbReference type="EMBL" id="EHI11353.1"/>
    </source>
</evidence>
<feature type="compositionally biased region" description="Polar residues" evidence="1">
    <location>
        <begin position="212"/>
        <end position="222"/>
    </location>
</feature>
<feature type="region of interest" description="Disordered" evidence="1">
    <location>
        <begin position="172"/>
        <end position="287"/>
    </location>
</feature>
<feature type="region of interest" description="Disordered" evidence="1">
    <location>
        <begin position="1"/>
        <end position="20"/>
    </location>
</feature>